<keyword evidence="3" id="KW-1185">Reference proteome</keyword>
<protein>
    <submittedName>
        <fullName evidence="2">Uncharacterized protein</fullName>
    </submittedName>
</protein>
<dbReference type="EMBL" id="CP073720">
    <property type="protein sequence ID" value="UWP86787.1"/>
    <property type="molecule type" value="Genomic_DNA"/>
</dbReference>
<evidence type="ECO:0000313" key="2">
    <source>
        <dbReference type="EMBL" id="UWP86787.1"/>
    </source>
</evidence>
<evidence type="ECO:0000256" key="1">
    <source>
        <dbReference type="SAM" id="Phobius"/>
    </source>
</evidence>
<organism evidence="2 3">
    <name type="scientific">Dactylosporangium fulvum</name>
    <dbReference type="NCBI Taxonomy" id="53359"/>
    <lineage>
        <taxon>Bacteria</taxon>
        <taxon>Bacillati</taxon>
        <taxon>Actinomycetota</taxon>
        <taxon>Actinomycetes</taxon>
        <taxon>Micromonosporales</taxon>
        <taxon>Micromonosporaceae</taxon>
        <taxon>Dactylosporangium</taxon>
    </lineage>
</organism>
<proteinExistence type="predicted"/>
<reference evidence="2" key="2">
    <citation type="submission" date="2022-09" db="EMBL/GenBank/DDBJ databases">
        <title>Biosynthetic gene clusters of Dactylosporangioum fulvum.</title>
        <authorList>
            <person name="Caradec T."/>
        </authorList>
    </citation>
    <scope>NUCLEOTIDE SEQUENCE</scope>
    <source>
        <strain evidence="2">NRRL B-16292</strain>
    </source>
</reference>
<keyword evidence="1" id="KW-0472">Membrane</keyword>
<sequence length="54" mass="6607">MPSEQAERAALLMYYGGDLVDLVLIVMWYRTRMRRYSWTLRGIWRTRTAARRLR</sequence>
<accession>A0ABY5WB92</accession>
<reference evidence="2" key="1">
    <citation type="submission" date="2021-04" db="EMBL/GenBank/DDBJ databases">
        <authorList>
            <person name="Hartkoorn R.C."/>
            <person name="Beaudoing E."/>
            <person name="Hot D."/>
        </authorList>
    </citation>
    <scope>NUCLEOTIDE SEQUENCE</scope>
    <source>
        <strain evidence="2">NRRL B-16292</strain>
    </source>
</reference>
<keyword evidence="1" id="KW-0812">Transmembrane</keyword>
<feature type="transmembrane region" description="Helical" evidence="1">
    <location>
        <begin position="12"/>
        <end position="29"/>
    </location>
</feature>
<name>A0ABY5WB92_9ACTN</name>
<keyword evidence="1" id="KW-1133">Transmembrane helix</keyword>
<dbReference type="RefSeq" id="WP_259866311.1">
    <property type="nucleotide sequence ID" value="NZ_BAAAST010000004.1"/>
</dbReference>
<gene>
    <name evidence="2" type="ORF">Dfulv_22110</name>
</gene>
<dbReference type="Proteomes" id="UP001059617">
    <property type="component" value="Chromosome"/>
</dbReference>
<evidence type="ECO:0000313" key="3">
    <source>
        <dbReference type="Proteomes" id="UP001059617"/>
    </source>
</evidence>